<evidence type="ECO:0000313" key="2">
    <source>
        <dbReference type="Proteomes" id="UP000215506"/>
    </source>
</evidence>
<organism evidence="1 2">
    <name type="scientific">Nocardia cerradoensis</name>
    <dbReference type="NCBI Taxonomy" id="85688"/>
    <lineage>
        <taxon>Bacteria</taxon>
        <taxon>Bacillati</taxon>
        <taxon>Actinomycetota</taxon>
        <taxon>Actinomycetes</taxon>
        <taxon>Mycobacteriales</taxon>
        <taxon>Nocardiaceae</taxon>
        <taxon>Nocardia</taxon>
    </lineage>
</organism>
<name>A0A231GV98_9NOCA</name>
<dbReference type="Pfam" id="PF18143">
    <property type="entry name" value="HAD_SAK_2"/>
    <property type="match status" value="1"/>
</dbReference>
<keyword evidence="2" id="KW-1185">Reference proteome</keyword>
<comment type="caution">
    <text evidence="1">The sequence shown here is derived from an EMBL/GenBank/DDBJ whole genome shotgun (WGS) entry which is preliminary data.</text>
</comment>
<protein>
    <recommendedName>
        <fullName evidence="3">Secreted protein</fullName>
    </recommendedName>
</protein>
<dbReference type="EMBL" id="NGAF01000030">
    <property type="protein sequence ID" value="OXR40553.1"/>
    <property type="molecule type" value="Genomic_DNA"/>
</dbReference>
<proteinExistence type="predicted"/>
<evidence type="ECO:0008006" key="3">
    <source>
        <dbReference type="Google" id="ProtNLM"/>
    </source>
</evidence>
<sequence>MTETSRAAILLDVDGPLNPYPRPTHPPPRGYRPYVLQHSIIPAIPPIDQRVLLDAAVGSRLLDLAAVTDAELVWATAWEYEANTVLGPVLGLPPLEVIIFEDTGIRHREGHHGKLPTIDRWAGRRPLCWFDDEFQPADQGWAERRTATVAPTLLVPVDRHTGLTSDHLEVARAFLEPLRGPRAR</sequence>
<dbReference type="RefSeq" id="WP_051042691.1">
    <property type="nucleotide sequence ID" value="NZ_JAAXOR010000004.1"/>
</dbReference>
<gene>
    <name evidence="1" type="ORF">B7C42_07362</name>
</gene>
<accession>A0A231GV98</accession>
<evidence type="ECO:0000313" key="1">
    <source>
        <dbReference type="EMBL" id="OXR40553.1"/>
    </source>
</evidence>
<dbReference type="AlphaFoldDB" id="A0A231GV98"/>
<reference evidence="1 2" key="1">
    <citation type="submission" date="2017-07" db="EMBL/GenBank/DDBJ databases">
        <title>First draft Genome Sequence of Nocardia cerradoensis isolated from human infection.</title>
        <authorList>
            <person name="Carrasco G."/>
        </authorList>
    </citation>
    <scope>NUCLEOTIDE SEQUENCE [LARGE SCALE GENOMIC DNA]</scope>
    <source>
        <strain evidence="1 2">CNM20130759</strain>
    </source>
</reference>
<dbReference type="Proteomes" id="UP000215506">
    <property type="component" value="Unassembled WGS sequence"/>
</dbReference>